<keyword evidence="1" id="KW-0614">Plasmid</keyword>
<reference evidence="1" key="1">
    <citation type="submission" date="2013-11" db="EMBL/GenBank/DDBJ databases">
        <title>Draft genome sequence of the broad-host-range Rhizobium sp. LPU83 strain, a member of the low-genetic diversity Oregon-like Rhizobium sp. group.</title>
        <authorList>
            <person name="Wibberg D."/>
            <person name="Puehler A."/>
            <person name="Schlueter A."/>
        </authorList>
    </citation>
    <scope>NUCLEOTIDE SEQUENCE [LARGE SCALE GENOMIC DNA]</scope>
    <source>
        <strain evidence="1">LPU83</strain>
        <plasmid evidence="1">pLPU83b</plasmid>
    </source>
</reference>
<protein>
    <submittedName>
        <fullName evidence="1">Uncharacterized protein</fullName>
    </submittedName>
</protein>
<organism evidence="1 2">
    <name type="scientific">Rhizobium favelukesii</name>
    <dbReference type="NCBI Taxonomy" id="348824"/>
    <lineage>
        <taxon>Bacteria</taxon>
        <taxon>Pseudomonadati</taxon>
        <taxon>Pseudomonadota</taxon>
        <taxon>Alphaproteobacteria</taxon>
        <taxon>Hyphomicrobiales</taxon>
        <taxon>Rhizobiaceae</taxon>
        <taxon>Rhizobium/Agrobacterium group</taxon>
        <taxon>Rhizobium</taxon>
    </lineage>
</organism>
<name>W6S1B0_9HYPH</name>
<proteinExistence type="predicted"/>
<dbReference type="AlphaFoldDB" id="W6S1B0"/>
<dbReference type="RefSeq" id="WP_231052424.1">
    <property type="nucleotide sequence ID" value="NZ_JAIRAY010000164.1"/>
</dbReference>
<dbReference type="Proteomes" id="UP000019443">
    <property type="component" value="Unassembled WGS sequence"/>
</dbReference>
<sequence>MSVASWSGSVLAWKRELDALKERLGPIFRRRELRLSSGAFLDGVLSGVERKTGWLMAEQAGLERPYRMQSLLGRSHWDADALGWPMRFMVRIRGYAGCWKAAASLMFWRCVPIIVYALYATKASSRPTLKPWPMS</sequence>
<evidence type="ECO:0000313" key="1">
    <source>
        <dbReference type="EMBL" id="CDM60251.1"/>
    </source>
</evidence>
<geneLocation type="plasmid" evidence="1">
    <name>pLPU83b</name>
</geneLocation>
<dbReference type="EMBL" id="CBYB010000027">
    <property type="protein sequence ID" value="CDM60251.1"/>
    <property type="molecule type" value="Genomic_DNA"/>
</dbReference>
<gene>
    <name evidence="1" type="ORF">LPU83_pLPU83b_0260</name>
</gene>
<evidence type="ECO:0000313" key="2">
    <source>
        <dbReference type="Proteomes" id="UP000019443"/>
    </source>
</evidence>
<accession>W6S1B0</accession>
<comment type="caution">
    <text evidence="1">The sequence shown here is derived from an EMBL/GenBank/DDBJ whole genome shotgun (WGS) entry which is preliminary data.</text>
</comment>
<keyword evidence="2" id="KW-1185">Reference proteome</keyword>